<keyword evidence="2" id="KW-1185">Reference proteome</keyword>
<evidence type="ECO:0000313" key="2">
    <source>
        <dbReference type="Proteomes" id="UP001433508"/>
    </source>
</evidence>
<dbReference type="EMBL" id="MU971359">
    <property type="protein sequence ID" value="KAK9238167.1"/>
    <property type="molecule type" value="Genomic_DNA"/>
</dbReference>
<sequence length="554" mass="62910">MKGPSSPNQPPPLPKSHTSLWTLLWRTFKPDPRASYKHQTAVYLCLFFIVTTLAVLGVYITTKVIAAIWGSRLRRKSEGIRRSIFENFLATEDEAGASESEGKSKETASRPVIVGFFHPYCNAGGGGERVLWYAVHATLKEHKNAICAIYTGDTEVHKSEIIEKVKARFEIVLDEERIFIVYLLRRQLVAASTWPRLTLLGQALGSILLGYEAISKLVPDLFVDTMGYPFTYPAVSLLLNIPIAAYVHYPMISTDMFSTLSLTTQLPKYIYWRIFALLYAFVGAFADIVMANGTWTFNHIKSVWWLNRLLSLAFDRSKKLEFQILYPPCATADLQKFDVTNPRKPVVLSIAQFRHEKRHEIILEEFAKFAKSDAAPPNTQLLLIGSVRDNRDKMRVYELRLLARELGINDDVHFVLEAKWDEVKNWLRTASVGVNAMWNEHFGIGVVEYMASGLISVVHESGGPRMDIVVPFDGKPTGFHFSTDPNGEMTLATALTKVFALSPEEQIEYRTRAQESAARFSEENFETGWLERLRVLLMLEEYCHVDRISRESPS</sequence>
<evidence type="ECO:0000313" key="1">
    <source>
        <dbReference type="EMBL" id="KAK9238167.1"/>
    </source>
</evidence>
<comment type="caution">
    <text evidence="1">The sequence shown here is derived from an EMBL/GenBank/DDBJ whole genome shotgun (WGS) entry which is preliminary data.</text>
</comment>
<protein>
    <submittedName>
        <fullName evidence="1">Uncharacterized protein</fullName>
    </submittedName>
</protein>
<accession>A0ACC3T2K9</accession>
<name>A0ACC3T2K9_LIPKO</name>
<reference evidence="2" key="1">
    <citation type="journal article" date="2024" name="Front. Bioeng. Biotechnol.">
        <title>Genome-scale model development and genomic sequencing of the oleaginous clade Lipomyces.</title>
        <authorList>
            <person name="Czajka J.J."/>
            <person name="Han Y."/>
            <person name="Kim J."/>
            <person name="Mondo S.J."/>
            <person name="Hofstad B.A."/>
            <person name="Robles A."/>
            <person name="Haridas S."/>
            <person name="Riley R."/>
            <person name="LaButti K."/>
            <person name="Pangilinan J."/>
            <person name="Andreopoulos W."/>
            <person name="Lipzen A."/>
            <person name="Yan J."/>
            <person name="Wang M."/>
            <person name="Ng V."/>
            <person name="Grigoriev I.V."/>
            <person name="Spatafora J.W."/>
            <person name="Magnuson J.K."/>
            <person name="Baker S.E."/>
            <person name="Pomraning K.R."/>
        </authorList>
    </citation>
    <scope>NUCLEOTIDE SEQUENCE [LARGE SCALE GENOMIC DNA]</scope>
    <source>
        <strain evidence="2">CBS 7786</strain>
    </source>
</reference>
<proteinExistence type="predicted"/>
<gene>
    <name evidence="1" type="ORF">V1525DRAFT_375439</name>
</gene>
<dbReference type="Proteomes" id="UP001433508">
    <property type="component" value="Unassembled WGS sequence"/>
</dbReference>
<organism evidence="1 2">
    <name type="scientific">Lipomyces kononenkoae</name>
    <name type="common">Yeast</name>
    <dbReference type="NCBI Taxonomy" id="34357"/>
    <lineage>
        <taxon>Eukaryota</taxon>
        <taxon>Fungi</taxon>
        <taxon>Dikarya</taxon>
        <taxon>Ascomycota</taxon>
        <taxon>Saccharomycotina</taxon>
        <taxon>Lipomycetes</taxon>
        <taxon>Lipomycetales</taxon>
        <taxon>Lipomycetaceae</taxon>
        <taxon>Lipomyces</taxon>
    </lineage>
</organism>